<dbReference type="EMBL" id="CABIKO010000005">
    <property type="protein sequence ID" value="VVA12603.1"/>
    <property type="molecule type" value="Genomic_DNA"/>
</dbReference>
<dbReference type="SUPFAM" id="SSF48452">
    <property type="entry name" value="TPR-like"/>
    <property type="match status" value="1"/>
</dbReference>
<feature type="region of interest" description="Disordered" evidence="2">
    <location>
        <begin position="342"/>
        <end position="362"/>
    </location>
</feature>
<feature type="coiled-coil region" evidence="1">
    <location>
        <begin position="85"/>
        <end position="112"/>
    </location>
</feature>
<evidence type="ECO:0000256" key="1">
    <source>
        <dbReference type="SAM" id="Coils"/>
    </source>
</evidence>
<feature type="compositionally biased region" description="Low complexity" evidence="2">
    <location>
        <begin position="25"/>
        <end position="40"/>
    </location>
</feature>
<accession>A0A5E4EA29</accession>
<dbReference type="Gramene" id="VVA12603">
    <property type="protein sequence ID" value="VVA12603"/>
    <property type="gene ID" value="Prudul26B031720"/>
</dbReference>
<organism evidence="3 4">
    <name type="scientific">Prunus dulcis</name>
    <name type="common">Almond</name>
    <name type="synonym">Amygdalus dulcis</name>
    <dbReference type="NCBI Taxonomy" id="3755"/>
    <lineage>
        <taxon>Eukaryota</taxon>
        <taxon>Viridiplantae</taxon>
        <taxon>Streptophyta</taxon>
        <taxon>Embryophyta</taxon>
        <taxon>Tracheophyta</taxon>
        <taxon>Spermatophyta</taxon>
        <taxon>Magnoliopsida</taxon>
        <taxon>eudicotyledons</taxon>
        <taxon>Gunneridae</taxon>
        <taxon>Pentapetalae</taxon>
        <taxon>rosids</taxon>
        <taxon>fabids</taxon>
        <taxon>Rosales</taxon>
        <taxon>Rosaceae</taxon>
        <taxon>Amygdaloideae</taxon>
        <taxon>Amygdaleae</taxon>
        <taxon>Prunus</taxon>
    </lineage>
</organism>
<evidence type="ECO:0000313" key="3">
    <source>
        <dbReference type="EMBL" id="VVA12603.1"/>
    </source>
</evidence>
<dbReference type="PANTHER" id="PTHR26312:SF176">
    <property type="entry name" value="TETRATRICOPEPTIDE-LIKE HELICAL DOMAIN-CONTAINING PROTEIN-RELATED"/>
    <property type="match status" value="1"/>
</dbReference>
<dbReference type="InParanoid" id="A0A5E4EA29"/>
<reference evidence="4" key="1">
    <citation type="journal article" date="2020" name="Plant J.">
        <title>Transposons played a major role in the diversification between the closely related almond and peach genomes: results from the almond genome sequence.</title>
        <authorList>
            <person name="Alioto T."/>
            <person name="Alexiou K.G."/>
            <person name="Bardil A."/>
            <person name="Barteri F."/>
            <person name="Castanera R."/>
            <person name="Cruz F."/>
            <person name="Dhingra A."/>
            <person name="Duval H."/>
            <person name="Fernandez I Marti A."/>
            <person name="Frias L."/>
            <person name="Galan B."/>
            <person name="Garcia J.L."/>
            <person name="Howad W."/>
            <person name="Gomez-Garrido J."/>
            <person name="Gut M."/>
            <person name="Julca I."/>
            <person name="Morata J."/>
            <person name="Puigdomenech P."/>
            <person name="Ribeca P."/>
            <person name="Rubio Cabetas M.J."/>
            <person name="Vlasova A."/>
            <person name="Wirthensohn M."/>
            <person name="Garcia-Mas J."/>
            <person name="Gabaldon T."/>
            <person name="Casacuberta J.M."/>
            <person name="Arus P."/>
        </authorList>
    </citation>
    <scope>NUCLEOTIDE SEQUENCE [LARGE SCALE GENOMIC DNA]</scope>
    <source>
        <strain evidence="4">cv. Texas</strain>
    </source>
</reference>
<dbReference type="Gene3D" id="1.25.40.10">
    <property type="entry name" value="Tetratricopeptide repeat domain"/>
    <property type="match status" value="1"/>
</dbReference>
<name>A0A5E4EA29_PRUDU</name>
<dbReference type="PANTHER" id="PTHR26312">
    <property type="entry name" value="TETRATRICOPEPTIDE REPEAT PROTEIN 5"/>
    <property type="match status" value="1"/>
</dbReference>
<evidence type="ECO:0000256" key="2">
    <source>
        <dbReference type="SAM" id="MobiDB-lite"/>
    </source>
</evidence>
<feature type="region of interest" description="Disordered" evidence="2">
    <location>
        <begin position="21"/>
        <end position="48"/>
    </location>
</feature>
<dbReference type="Proteomes" id="UP000327085">
    <property type="component" value="Chromosome 2"/>
</dbReference>
<dbReference type="AlphaFoldDB" id="A0A5E4EA29"/>
<dbReference type="InterPro" id="IPR011990">
    <property type="entry name" value="TPR-like_helical_dom_sf"/>
</dbReference>
<protein>
    <submittedName>
        <fullName evidence="3">PREDICTED: Tetratricopeptide</fullName>
    </submittedName>
</protein>
<gene>
    <name evidence="3" type="ORF">ALMOND_2B031720</name>
</gene>
<sequence>MGSGVVHCSKSLESILQVSVPHPLSSSSSSKSSHSISFPSLTKPSGSSGALADGFVHRLVSSGSSSLKGRNSKQLCRANFDDFSYEELSKQIEDLAQNFNFSEEDDEESEEEPPLVVSKISKTSPVSMFPEGENSKSNGFSLQSSSLKLNALEPSLLGIHPEPPDWPERNEIVRATIERKANSLEFPMSLRLIKKKHRQWEESPRGEAGEFTSCSLNKAFSSMVFIVRELHSSALSIRESLYSEDLQEIVAKVQKREMNMSFVWLFQQVFSKSPTLMVYVMVLLANFTVYSMNNNAAVAAIPLPVITEIFTVTEKKEQPNSKSDDASEADIFSVTDSNGVVKRTSNEGVNGDGGDKVSPTSSIKNAIVDPEKMYGISLFNHEEFTTEEEVKLWNSVVEEASRMQAELRDEALDHETLQQFVSPVTVNVEPDYYDEYFRTDVLYQIGLAKEPDNALLLSNYAQFLYVVMRDHDRAEQCFRRAVQGEKPDAEAVSRYADFLWIVRKDLWGAEERYQQAMATEPCNPYYASKYANFLWSTGGEDTCFPLDTSYDNYNQVL</sequence>
<proteinExistence type="predicted"/>
<evidence type="ECO:0000313" key="4">
    <source>
        <dbReference type="Proteomes" id="UP000327085"/>
    </source>
</evidence>
<dbReference type="OMA" id="NNRAEEC"/>
<keyword evidence="1" id="KW-0175">Coiled coil</keyword>